<evidence type="ECO:0000313" key="3">
    <source>
        <dbReference type="Proteomes" id="UP001223079"/>
    </source>
</evidence>
<organism evidence="2 3">
    <name type="scientific">Streptococcus moroccensis</name>
    <dbReference type="NCBI Taxonomy" id="1451356"/>
    <lineage>
        <taxon>Bacteria</taxon>
        <taxon>Bacillati</taxon>
        <taxon>Bacillota</taxon>
        <taxon>Bacilli</taxon>
        <taxon>Lactobacillales</taxon>
        <taxon>Streptococcaceae</taxon>
        <taxon>Streptococcus</taxon>
    </lineage>
</organism>
<evidence type="ECO:0000313" key="2">
    <source>
        <dbReference type="EMBL" id="MDQ0223296.1"/>
    </source>
</evidence>
<dbReference type="EMBL" id="JAUSTM010000022">
    <property type="protein sequence ID" value="MDQ0223296.1"/>
    <property type="molecule type" value="Genomic_DNA"/>
</dbReference>
<comment type="caution">
    <text evidence="2">The sequence shown here is derived from an EMBL/GenBank/DDBJ whole genome shotgun (WGS) entry which is preliminary data.</text>
</comment>
<sequence length="107" mass="11985">MANATLQMMQEIEAEAQAVLDTYEQEIARLKDAADQQLAVIGQEYDHETKQQIDALQSSADEEIQKLRQEIQATIAQNETAVREALTDKKDDLVQAIVDKVVANYGH</sequence>
<keyword evidence="1" id="KW-0175">Coiled coil</keyword>
<feature type="coiled-coil region" evidence="1">
    <location>
        <begin position="6"/>
        <end position="84"/>
    </location>
</feature>
<reference evidence="2 3" key="1">
    <citation type="submission" date="2023-07" db="EMBL/GenBank/DDBJ databases">
        <title>Genomic Encyclopedia of Type Strains, Phase IV (KMG-IV): sequencing the most valuable type-strain genomes for metagenomic binning, comparative biology and taxonomic classification.</title>
        <authorList>
            <person name="Goeker M."/>
        </authorList>
    </citation>
    <scope>NUCLEOTIDE SEQUENCE [LARGE SCALE GENOMIC DNA]</scope>
    <source>
        <strain evidence="2 3">DSM 105143</strain>
    </source>
</reference>
<name>A0ABT9YUM7_9STRE</name>
<evidence type="ECO:0000256" key="1">
    <source>
        <dbReference type="SAM" id="Coils"/>
    </source>
</evidence>
<gene>
    <name evidence="2" type="ORF">J2S23_001871</name>
</gene>
<proteinExistence type="predicted"/>
<protein>
    <submittedName>
        <fullName evidence="2">V/A-type H+-transporting ATPase subunit G/H</fullName>
    </submittedName>
</protein>
<dbReference type="Proteomes" id="UP001223079">
    <property type="component" value="Unassembled WGS sequence"/>
</dbReference>
<dbReference type="RefSeq" id="WP_307122446.1">
    <property type="nucleotide sequence ID" value="NZ_JAUSTM010000022.1"/>
</dbReference>
<keyword evidence="3" id="KW-1185">Reference proteome</keyword>
<accession>A0ABT9YUM7</accession>